<dbReference type="InterPro" id="IPR050445">
    <property type="entry name" value="Bact_polysacc_biosynth/exp"/>
</dbReference>
<gene>
    <name evidence="11" type="ORF">DXC39_05570</name>
</gene>
<keyword evidence="6" id="KW-0067">ATP-binding</keyword>
<dbReference type="PANTHER" id="PTHR32309:SF13">
    <property type="entry name" value="FERRIC ENTEROBACTIN TRANSPORT PROTEIN FEPE"/>
    <property type="match status" value="1"/>
</dbReference>
<dbReference type="AlphaFoldDB" id="A0A3E4UEZ6"/>
<dbReference type="NCBIfam" id="TIGR01007">
    <property type="entry name" value="eps_fam"/>
    <property type="match status" value="1"/>
</dbReference>
<evidence type="ECO:0000256" key="7">
    <source>
        <dbReference type="ARBA" id="ARBA00023137"/>
    </source>
</evidence>
<dbReference type="InterPro" id="IPR005702">
    <property type="entry name" value="Wzc-like_C"/>
</dbReference>
<accession>A0A3E4UEZ6</accession>
<evidence type="ECO:0000256" key="1">
    <source>
        <dbReference type="ARBA" id="ARBA00007316"/>
    </source>
</evidence>
<evidence type="ECO:0000256" key="6">
    <source>
        <dbReference type="ARBA" id="ARBA00022840"/>
    </source>
</evidence>
<dbReference type="Pfam" id="PF13614">
    <property type="entry name" value="AAA_31"/>
    <property type="match status" value="1"/>
</dbReference>
<dbReference type="SUPFAM" id="SSF52540">
    <property type="entry name" value="P-loop containing nucleoside triphosphate hydrolases"/>
    <property type="match status" value="1"/>
</dbReference>
<comment type="caution">
    <text evidence="11">The sequence shown here is derived from an EMBL/GenBank/DDBJ whole genome shotgun (WGS) entry which is preliminary data.</text>
</comment>
<dbReference type="RefSeq" id="WP_117621084.1">
    <property type="nucleotide sequence ID" value="NZ_QRQF01000003.1"/>
</dbReference>
<comment type="similarity">
    <text evidence="1">Belongs to the CpsD/CapB family.</text>
</comment>
<dbReference type="Proteomes" id="UP000261257">
    <property type="component" value="Unassembled WGS sequence"/>
</dbReference>
<protein>
    <recommendedName>
        <fullName evidence="2">non-specific protein-tyrosine kinase</fullName>
        <ecNumber evidence="2">2.7.10.2</ecNumber>
    </recommendedName>
</protein>
<evidence type="ECO:0000256" key="2">
    <source>
        <dbReference type="ARBA" id="ARBA00011903"/>
    </source>
</evidence>
<evidence type="ECO:0000256" key="8">
    <source>
        <dbReference type="ARBA" id="ARBA00051245"/>
    </source>
</evidence>
<sequence length="270" mass="30380">MQKVEFKKIPQLDFRTNEAFKTLRTNITFCGDDQRVILFTSTVPNEGKTSVVFQLARSFAEDGKRVLLLDADMRKSVLMGHYRVDRETRGLSHYLVGQESAENVTYNTNIENMEVIFAGPSTPNPAELLGNVRFEEILRTERENYDYILIDSPPLGSVIDAAIIARNVDGAVIVVESGVISYKMVQKVKSQLEKSGCRILGAVLNKVNQENKEYYGGYYSKYYGKYSGKYSGYGAGGSSNKTEKSEKNMEVNTASVSSEEKQAKRSRRRK</sequence>
<dbReference type="GO" id="GO:0005886">
    <property type="term" value="C:plasma membrane"/>
    <property type="evidence" value="ECO:0007669"/>
    <property type="project" value="TreeGrafter"/>
</dbReference>
<dbReference type="GO" id="GO:0004715">
    <property type="term" value="F:non-membrane spanning protein tyrosine kinase activity"/>
    <property type="evidence" value="ECO:0007669"/>
    <property type="project" value="UniProtKB-EC"/>
</dbReference>
<organism evidence="11 12">
    <name type="scientific">Hungatella hathewayi</name>
    <dbReference type="NCBI Taxonomy" id="154046"/>
    <lineage>
        <taxon>Bacteria</taxon>
        <taxon>Bacillati</taxon>
        <taxon>Bacillota</taxon>
        <taxon>Clostridia</taxon>
        <taxon>Lachnospirales</taxon>
        <taxon>Lachnospiraceae</taxon>
        <taxon>Hungatella</taxon>
    </lineage>
</organism>
<evidence type="ECO:0000256" key="3">
    <source>
        <dbReference type="ARBA" id="ARBA00022679"/>
    </source>
</evidence>
<dbReference type="InterPro" id="IPR025669">
    <property type="entry name" value="AAA_dom"/>
</dbReference>
<dbReference type="GO" id="GO:0005524">
    <property type="term" value="F:ATP binding"/>
    <property type="evidence" value="ECO:0007669"/>
    <property type="project" value="UniProtKB-KW"/>
</dbReference>
<dbReference type="PANTHER" id="PTHR32309">
    <property type="entry name" value="TYROSINE-PROTEIN KINASE"/>
    <property type="match status" value="1"/>
</dbReference>
<comment type="catalytic activity">
    <reaction evidence="8">
        <text>L-tyrosyl-[protein] + ATP = O-phospho-L-tyrosyl-[protein] + ADP + H(+)</text>
        <dbReference type="Rhea" id="RHEA:10596"/>
        <dbReference type="Rhea" id="RHEA-COMP:10136"/>
        <dbReference type="Rhea" id="RHEA-COMP:20101"/>
        <dbReference type="ChEBI" id="CHEBI:15378"/>
        <dbReference type="ChEBI" id="CHEBI:30616"/>
        <dbReference type="ChEBI" id="CHEBI:46858"/>
        <dbReference type="ChEBI" id="CHEBI:61978"/>
        <dbReference type="ChEBI" id="CHEBI:456216"/>
        <dbReference type="EC" id="2.7.10.2"/>
    </reaction>
</comment>
<proteinExistence type="inferred from homology"/>
<evidence type="ECO:0000256" key="4">
    <source>
        <dbReference type="ARBA" id="ARBA00022741"/>
    </source>
</evidence>
<reference evidence="11 12" key="1">
    <citation type="submission" date="2018-08" db="EMBL/GenBank/DDBJ databases">
        <title>A genome reference for cultivated species of the human gut microbiota.</title>
        <authorList>
            <person name="Zou Y."/>
            <person name="Xue W."/>
            <person name="Luo G."/>
        </authorList>
    </citation>
    <scope>NUCLEOTIDE SEQUENCE [LARGE SCALE GENOMIC DNA]</scope>
    <source>
        <strain evidence="11 12">TF05-11AC</strain>
    </source>
</reference>
<feature type="domain" description="AAA" evidence="10">
    <location>
        <begin position="47"/>
        <end position="188"/>
    </location>
</feature>
<keyword evidence="7" id="KW-0829">Tyrosine-protein kinase</keyword>
<dbReference type="EMBL" id="QSSQ01000002">
    <property type="protein sequence ID" value="RGM07938.1"/>
    <property type="molecule type" value="Genomic_DNA"/>
</dbReference>
<keyword evidence="4" id="KW-0547">Nucleotide-binding</keyword>
<dbReference type="InterPro" id="IPR027417">
    <property type="entry name" value="P-loop_NTPase"/>
</dbReference>
<dbReference type="Gene3D" id="3.40.50.300">
    <property type="entry name" value="P-loop containing nucleotide triphosphate hydrolases"/>
    <property type="match status" value="1"/>
</dbReference>
<keyword evidence="3" id="KW-0808">Transferase</keyword>
<feature type="region of interest" description="Disordered" evidence="9">
    <location>
        <begin position="234"/>
        <end position="270"/>
    </location>
</feature>
<dbReference type="EC" id="2.7.10.2" evidence="2"/>
<evidence type="ECO:0000313" key="12">
    <source>
        <dbReference type="Proteomes" id="UP000261257"/>
    </source>
</evidence>
<keyword evidence="5 11" id="KW-0418">Kinase</keyword>
<evidence type="ECO:0000256" key="5">
    <source>
        <dbReference type="ARBA" id="ARBA00022777"/>
    </source>
</evidence>
<evidence type="ECO:0000313" key="11">
    <source>
        <dbReference type="EMBL" id="RGM07938.1"/>
    </source>
</evidence>
<name>A0A3E4UEZ6_9FIRM</name>
<evidence type="ECO:0000256" key="9">
    <source>
        <dbReference type="SAM" id="MobiDB-lite"/>
    </source>
</evidence>
<dbReference type="CDD" id="cd05387">
    <property type="entry name" value="BY-kinase"/>
    <property type="match status" value="1"/>
</dbReference>
<evidence type="ECO:0000259" key="10">
    <source>
        <dbReference type="Pfam" id="PF13614"/>
    </source>
</evidence>